<comment type="subcellular location">
    <subcellularLocation>
        <location evidence="1">Cell outer membrane</location>
    </subcellularLocation>
</comment>
<feature type="chain" id="PRO_5020627025" evidence="4">
    <location>
        <begin position="22"/>
        <end position="952"/>
    </location>
</feature>
<comment type="caution">
    <text evidence="6">The sequence shown here is derived from an EMBL/GenBank/DDBJ whole genome shotgun (WGS) entry which is preliminary data.</text>
</comment>
<dbReference type="RefSeq" id="WP_132776919.1">
    <property type="nucleotide sequence ID" value="NZ_SMBZ01000007.1"/>
</dbReference>
<keyword evidence="6" id="KW-0675">Receptor</keyword>
<sequence>MRFYRALIAVFFLSVSLSSFAQSPKVVQGLLRDSLSRIISGATVQLISATDTVSTSSSAGGIYTFNNVNADNFKIKIASIGFQPFEKEYAFPAGQTKMMVPTIELNAIPNMIEEVVVSGVVTIQVKGDTVEYAMDNLKLRQGAVAEDALKKLQGVDVDKDGNVTAQGEQITRVRINGKDFFGGDVKTATQNLPADIIQKMQVVDDFGDMANLTGNKSGESTKVLNIQIDPKYNNGYATTVRVGGGTQDRYQTTAMFMGFKEKTQVSVLGNLNNMNAPLFDFNAIGGGARGRQGGGGGRGGGGMFGGSEGITNTGSIGLNVRHDFSDKLKTYGSYSYGRDDNNTLSNAFTEYIGQNLTQGDTTDNNSIRGSHRFEGNLEWNITDKDYIKITPQIGFNDNRTNNWGNSILFNNENLDYEQIQTSDNSSTSPRYNFSGLYNRRLNDKGRNLFFNFNYDNASTTNEYDQILDREIYDPANQNTPISEIYERTIREALNKSWNAGASVSYLEPLSEKSKLELAYDYNTNDYDNSDKQGARDANDNPLADPKLNFDYNYDYGFTTHRFGASYMFENEKVKYSLGAAVQPSVLKGSAKSLTDAVNIDRSNFNIIPIARFEYKFSRQSNITFNYSGRSNEPGISQILPFEVSTNRTTTTLGNPNLDPEFRHSMNVRFRTGDFQKGKSFFAMLRSEITQDKIVSLNKRYRDTPDLGADPNAISSGIIQEVGYINESDPVYNINSFYHWSRSLKEKTYNIMYGGGVSYARTVSYLTDDQNASLQNNVNALGFDKGVNNNTTLTQMLFFRYNPSENFEINPGVRYNYTWTSSTLPAFAAANTQKIIPNVIGSVNLTPTTIFGADLSKEFNTGFRTNANPFIINSYIEQRFLRDQRATIRFQAFDLLNQQTNINRTVGEILRDSQTNRLARYFMLTFTFKLQKFSGINPMQNQGQFPGHMRPRM</sequence>
<keyword evidence="2" id="KW-0472">Membrane</keyword>
<gene>
    <name evidence="6" type="ORF">EDC17_100761</name>
</gene>
<evidence type="ECO:0000256" key="1">
    <source>
        <dbReference type="ARBA" id="ARBA00004442"/>
    </source>
</evidence>
<evidence type="ECO:0000313" key="7">
    <source>
        <dbReference type="Proteomes" id="UP000295197"/>
    </source>
</evidence>
<dbReference type="InterPro" id="IPR036942">
    <property type="entry name" value="Beta-barrel_TonB_sf"/>
</dbReference>
<reference evidence="6 7" key="1">
    <citation type="submission" date="2019-03" db="EMBL/GenBank/DDBJ databases">
        <title>Genomic Encyclopedia of Type Strains, Phase IV (KMG-IV): sequencing the most valuable type-strain genomes for metagenomic binning, comparative biology and taxonomic classification.</title>
        <authorList>
            <person name="Goeker M."/>
        </authorList>
    </citation>
    <scope>NUCLEOTIDE SEQUENCE [LARGE SCALE GENOMIC DNA]</scope>
    <source>
        <strain evidence="6 7">DSM 22362</strain>
    </source>
</reference>
<keyword evidence="4" id="KW-0732">Signal</keyword>
<dbReference type="OrthoDB" id="1086219at2"/>
<organism evidence="6 7">
    <name type="scientific">Sphingobacterium alimentarium</name>
    <dbReference type="NCBI Taxonomy" id="797292"/>
    <lineage>
        <taxon>Bacteria</taxon>
        <taxon>Pseudomonadati</taxon>
        <taxon>Bacteroidota</taxon>
        <taxon>Sphingobacteriia</taxon>
        <taxon>Sphingobacteriales</taxon>
        <taxon>Sphingobacteriaceae</taxon>
        <taxon>Sphingobacterium</taxon>
    </lineage>
</organism>
<dbReference type="Pfam" id="PF13620">
    <property type="entry name" value="CarboxypepD_reg"/>
    <property type="match status" value="1"/>
</dbReference>
<keyword evidence="7" id="KW-1185">Reference proteome</keyword>
<dbReference type="Gene3D" id="2.40.170.20">
    <property type="entry name" value="TonB-dependent receptor, beta-barrel domain"/>
    <property type="match status" value="1"/>
</dbReference>
<accession>A0A4R3VY87</accession>
<dbReference type="InterPro" id="IPR041700">
    <property type="entry name" value="OMP_b-brl_3"/>
</dbReference>
<evidence type="ECO:0000313" key="6">
    <source>
        <dbReference type="EMBL" id="TCV18930.1"/>
    </source>
</evidence>
<evidence type="ECO:0000256" key="3">
    <source>
        <dbReference type="ARBA" id="ARBA00023237"/>
    </source>
</evidence>
<dbReference type="GO" id="GO:0009279">
    <property type="term" value="C:cell outer membrane"/>
    <property type="evidence" value="ECO:0007669"/>
    <property type="project" value="UniProtKB-SubCell"/>
</dbReference>
<evidence type="ECO:0000256" key="4">
    <source>
        <dbReference type="SAM" id="SignalP"/>
    </source>
</evidence>
<evidence type="ECO:0000259" key="5">
    <source>
        <dbReference type="Pfam" id="PF14905"/>
    </source>
</evidence>
<feature type="signal peptide" evidence="4">
    <location>
        <begin position="1"/>
        <end position="21"/>
    </location>
</feature>
<dbReference type="SUPFAM" id="SSF49464">
    <property type="entry name" value="Carboxypeptidase regulatory domain-like"/>
    <property type="match status" value="1"/>
</dbReference>
<protein>
    <submittedName>
        <fullName evidence="6">Outer membrane receptor protein involved in Fe transport</fullName>
    </submittedName>
</protein>
<dbReference type="InterPro" id="IPR008969">
    <property type="entry name" value="CarboxyPept-like_regulatory"/>
</dbReference>
<dbReference type="EMBL" id="SMBZ01000007">
    <property type="protein sequence ID" value="TCV18930.1"/>
    <property type="molecule type" value="Genomic_DNA"/>
</dbReference>
<feature type="domain" description="Outer membrane protein beta-barrel" evidence="5">
    <location>
        <begin position="440"/>
        <end position="927"/>
    </location>
</feature>
<dbReference type="SUPFAM" id="SSF56935">
    <property type="entry name" value="Porins"/>
    <property type="match status" value="1"/>
</dbReference>
<keyword evidence="3" id="KW-0998">Cell outer membrane</keyword>
<evidence type="ECO:0000256" key="2">
    <source>
        <dbReference type="ARBA" id="ARBA00023136"/>
    </source>
</evidence>
<dbReference type="Proteomes" id="UP000295197">
    <property type="component" value="Unassembled WGS sequence"/>
</dbReference>
<name>A0A4R3VY87_9SPHI</name>
<dbReference type="AlphaFoldDB" id="A0A4R3VY87"/>
<proteinExistence type="predicted"/>
<dbReference type="Pfam" id="PF14905">
    <property type="entry name" value="OMP_b-brl_3"/>
    <property type="match status" value="1"/>
</dbReference>